<evidence type="ECO:0000256" key="14">
    <source>
        <dbReference type="ARBA" id="ARBA00023295"/>
    </source>
</evidence>
<dbReference type="InterPro" id="IPR020629">
    <property type="entry name" value="FPG_Glyclase"/>
</dbReference>
<evidence type="ECO:0000256" key="10">
    <source>
        <dbReference type="ARBA" id="ARBA00023125"/>
    </source>
</evidence>
<dbReference type="Gene3D" id="3.20.190.10">
    <property type="entry name" value="MutM-like, N-terminal"/>
    <property type="match status" value="1"/>
</dbReference>
<dbReference type="PROSITE" id="PS51068">
    <property type="entry name" value="FPG_CAT"/>
    <property type="match status" value="1"/>
</dbReference>
<evidence type="ECO:0000256" key="6">
    <source>
        <dbReference type="ARBA" id="ARBA00012720"/>
    </source>
</evidence>
<evidence type="ECO:0000256" key="12">
    <source>
        <dbReference type="ARBA" id="ARBA00023239"/>
    </source>
</evidence>
<comment type="cofactor">
    <cofactor evidence="2">
        <name>Zn(2+)</name>
        <dbReference type="ChEBI" id="CHEBI:29105"/>
    </cofactor>
</comment>
<keyword evidence="9 18" id="KW-0378">Hydrolase</keyword>
<dbReference type="EC" id="4.2.99.18" evidence="6"/>
<keyword evidence="13" id="KW-0511">Multifunctional enzyme</keyword>
<sequence length="287" mass="32548">MPELPEVELVKRDLSAVEGLTVDEVTVSDYVTSGHEAGRKTIIKQPVPLFVGEMTGAEIIKVGRRGKYLYFILKKFEETYYLMSHLGMSGGYFHVRSFNDIQELNYRKHWQVQFTLSDGTFLVYSDIRRFGEMQVVPSFSAFLPLSAMAPEYTDAASREYFLHQLSKDKYQNKQIKAVIMDAGVIPGVGNIYASESLYSAGILPSRKVRYISKARLNTLFDEIVNVFELSLLNGGSTISDYRSLSGSSGKMQDRFNVYQKKTCPKGHEIKTKIIAGRNTFYCTRCQK</sequence>
<comment type="catalytic activity">
    <reaction evidence="16">
        <text>2'-deoxyribonucleotide-(2'-deoxyribose 5'-phosphate)-2'-deoxyribonucleotide-DNA = a 3'-end 2'-deoxyribonucleotide-(2,3-dehydro-2,3-deoxyribose 5'-phosphate)-DNA + a 5'-end 5'-phospho-2'-deoxyribonucleoside-DNA + H(+)</text>
        <dbReference type="Rhea" id="RHEA:66592"/>
        <dbReference type="Rhea" id="RHEA-COMP:13180"/>
        <dbReference type="Rhea" id="RHEA-COMP:16897"/>
        <dbReference type="Rhea" id="RHEA-COMP:17067"/>
        <dbReference type="ChEBI" id="CHEBI:15378"/>
        <dbReference type="ChEBI" id="CHEBI:136412"/>
        <dbReference type="ChEBI" id="CHEBI:157695"/>
        <dbReference type="ChEBI" id="CHEBI:167181"/>
        <dbReference type="EC" id="4.2.99.18"/>
    </reaction>
</comment>
<evidence type="ECO:0000256" key="5">
    <source>
        <dbReference type="ARBA" id="ARBA00012024"/>
    </source>
</evidence>
<dbReference type="SUPFAM" id="SSF81624">
    <property type="entry name" value="N-terminal domain of MutM-like DNA repair proteins"/>
    <property type="match status" value="1"/>
</dbReference>
<evidence type="ECO:0000256" key="3">
    <source>
        <dbReference type="ARBA" id="ARBA00009409"/>
    </source>
</evidence>
<dbReference type="InterPro" id="IPR012319">
    <property type="entry name" value="FPG_cat"/>
</dbReference>
<evidence type="ECO:0000256" key="15">
    <source>
        <dbReference type="ARBA" id="ARBA00030638"/>
    </source>
</evidence>
<dbReference type="SUPFAM" id="SSF57716">
    <property type="entry name" value="Glucocorticoid receptor-like (DNA-binding domain)"/>
    <property type="match status" value="1"/>
</dbReference>
<dbReference type="RefSeq" id="WP_377770808.1">
    <property type="nucleotide sequence ID" value="NZ_JBHUOQ010000001.1"/>
</dbReference>
<dbReference type="Pfam" id="PF01149">
    <property type="entry name" value="Fapy_DNA_glyco"/>
    <property type="match status" value="1"/>
</dbReference>
<evidence type="ECO:0000256" key="2">
    <source>
        <dbReference type="ARBA" id="ARBA00001947"/>
    </source>
</evidence>
<keyword evidence="8" id="KW-0227">DNA damage</keyword>
<name>A0ABW5WT58_9STAP</name>
<dbReference type="Pfam" id="PF06831">
    <property type="entry name" value="H2TH"/>
    <property type="match status" value="1"/>
</dbReference>
<evidence type="ECO:0000259" key="17">
    <source>
        <dbReference type="PROSITE" id="PS51068"/>
    </source>
</evidence>
<dbReference type="PANTHER" id="PTHR22993:SF9">
    <property type="entry name" value="FORMAMIDOPYRIMIDINE-DNA GLYCOSYLASE"/>
    <property type="match status" value="1"/>
</dbReference>
<dbReference type="InterPro" id="IPR010663">
    <property type="entry name" value="Znf_FPG/IleRS"/>
</dbReference>
<dbReference type="InterPro" id="IPR035937">
    <property type="entry name" value="FPG_N"/>
</dbReference>
<evidence type="ECO:0000256" key="8">
    <source>
        <dbReference type="ARBA" id="ARBA00022763"/>
    </source>
</evidence>
<dbReference type="SUPFAM" id="SSF46946">
    <property type="entry name" value="S13-like H2TH domain"/>
    <property type="match status" value="1"/>
</dbReference>
<comment type="catalytic activity">
    <reaction evidence="1">
        <text>Hydrolysis of DNA containing ring-opened 7-methylguanine residues, releasing 2,6-diamino-4-hydroxy-5-(N-methyl)formamidopyrimidine.</text>
        <dbReference type="EC" id="3.2.2.23"/>
    </reaction>
</comment>
<dbReference type="SMART" id="SM01232">
    <property type="entry name" value="H2TH"/>
    <property type="match status" value="1"/>
</dbReference>
<keyword evidence="19" id="KW-1185">Reference proteome</keyword>
<dbReference type="GO" id="GO:0140078">
    <property type="term" value="F:class I DNA-(apurinic or apyrimidinic site) endonuclease activity"/>
    <property type="evidence" value="ECO:0007669"/>
    <property type="project" value="UniProtKB-EC"/>
</dbReference>
<evidence type="ECO:0000313" key="18">
    <source>
        <dbReference type="EMBL" id="MFD2829105.1"/>
    </source>
</evidence>
<dbReference type="Pfam" id="PF06827">
    <property type="entry name" value="zf-FPG_IleRS"/>
    <property type="match status" value="1"/>
</dbReference>
<gene>
    <name evidence="18" type="primary">mutM</name>
    <name evidence="18" type="ORF">ACFSX4_01410</name>
</gene>
<keyword evidence="11" id="KW-0234">DNA repair</keyword>
<reference evidence="19" key="1">
    <citation type="journal article" date="2019" name="Int. J. Syst. Evol. Microbiol.">
        <title>The Global Catalogue of Microorganisms (GCM) 10K type strain sequencing project: providing services to taxonomists for standard genome sequencing and annotation.</title>
        <authorList>
            <consortium name="The Broad Institute Genomics Platform"/>
            <consortium name="The Broad Institute Genome Sequencing Center for Infectious Disease"/>
            <person name="Wu L."/>
            <person name="Ma J."/>
        </authorList>
    </citation>
    <scope>NUCLEOTIDE SEQUENCE [LARGE SCALE GENOMIC DNA]</scope>
    <source>
        <strain evidence="19">KCTC 33575</strain>
    </source>
</reference>
<dbReference type="EMBL" id="JBHUOQ010000001">
    <property type="protein sequence ID" value="MFD2829105.1"/>
    <property type="molecule type" value="Genomic_DNA"/>
</dbReference>
<organism evidence="18 19">
    <name type="scientific">Corticicoccus populi</name>
    <dbReference type="NCBI Taxonomy" id="1812821"/>
    <lineage>
        <taxon>Bacteria</taxon>
        <taxon>Bacillati</taxon>
        <taxon>Bacillota</taxon>
        <taxon>Bacilli</taxon>
        <taxon>Bacillales</taxon>
        <taxon>Staphylococcaceae</taxon>
        <taxon>Corticicoccus</taxon>
    </lineage>
</organism>
<keyword evidence="14 18" id="KW-0326">Glycosidase</keyword>
<dbReference type="NCBIfam" id="TIGR00577">
    <property type="entry name" value="fpg"/>
    <property type="match status" value="1"/>
</dbReference>
<evidence type="ECO:0000256" key="1">
    <source>
        <dbReference type="ARBA" id="ARBA00001668"/>
    </source>
</evidence>
<protein>
    <recommendedName>
        <fullName evidence="7">Formamidopyrimidine-DNA glycosylase</fullName>
        <ecNumber evidence="5">3.2.2.23</ecNumber>
        <ecNumber evidence="6">4.2.99.18</ecNumber>
    </recommendedName>
    <alternativeName>
        <fullName evidence="15">DNA-(apurinic or apyrimidinic site) lyase MutM</fullName>
    </alternativeName>
</protein>
<dbReference type="Gene3D" id="1.10.8.50">
    <property type="match status" value="1"/>
</dbReference>
<evidence type="ECO:0000256" key="13">
    <source>
        <dbReference type="ARBA" id="ARBA00023268"/>
    </source>
</evidence>
<evidence type="ECO:0000256" key="7">
    <source>
        <dbReference type="ARBA" id="ARBA00016240"/>
    </source>
</evidence>
<dbReference type="EC" id="3.2.2.23" evidence="5"/>
<dbReference type="CDD" id="cd08966">
    <property type="entry name" value="EcFpg-like_N"/>
    <property type="match status" value="1"/>
</dbReference>
<evidence type="ECO:0000256" key="9">
    <source>
        <dbReference type="ARBA" id="ARBA00022801"/>
    </source>
</evidence>
<comment type="caution">
    <text evidence="18">The sequence shown here is derived from an EMBL/GenBank/DDBJ whole genome shotgun (WGS) entry which is preliminary data.</text>
</comment>
<dbReference type="GO" id="GO:0008534">
    <property type="term" value="F:oxidized purine nucleobase lesion DNA N-glycosylase activity"/>
    <property type="evidence" value="ECO:0007669"/>
    <property type="project" value="UniProtKB-EC"/>
</dbReference>
<evidence type="ECO:0000256" key="16">
    <source>
        <dbReference type="ARBA" id="ARBA00044632"/>
    </source>
</evidence>
<comment type="subunit">
    <text evidence="4">Monomer.</text>
</comment>
<proteinExistence type="inferred from homology"/>
<evidence type="ECO:0000256" key="11">
    <source>
        <dbReference type="ARBA" id="ARBA00023204"/>
    </source>
</evidence>
<dbReference type="PANTHER" id="PTHR22993">
    <property type="entry name" value="FORMAMIDOPYRIMIDINE-DNA GLYCOSYLASE"/>
    <property type="match status" value="1"/>
</dbReference>
<dbReference type="InterPro" id="IPR015886">
    <property type="entry name" value="H2TH_FPG"/>
</dbReference>
<dbReference type="SMART" id="SM00898">
    <property type="entry name" value="Fapy_DNA_glyco"/>
    <property type="match status" value="1"/>
</dbReference>
<feature type="domain" description="Formamidopyrimidine-DNA glycosylase catalytic" evidence="17">
    <location>
        <begin position="2"/>
        <end position="131"/>
    </location>
</feature>
<dbReference type="NCBIfam" id="NF002211">
    <property type="entry name" value="PRK01103.1"/>
    <property type="match status" value="1"/>
</dbReference>
<keyword evidence="10" id="KW-0238">DNA-binding</keyword>
<evidence type="ECO:0000313" key="19">
    <source>
        <dbReference type="Proteomes" id="UP001597519"/>
    </source>
</evidence>
<dbReference type="Proteomes" id="UP001597519">
    <property type="component" value="Unassembled WGS sequence"/>
</dbReference>
<accession>A0ABW5WT58</accession>
<dbReference type="InterPro" id="IPR010979">
    <property type="entry name" value="Ribosomal_uS13-like_H2TH"/>
</dbReference>
<keyword evidence="12 18" id="KW-0456">Lyase</keyword>
<comment type="similarity">
    <text evidence="3">Belongs to the FPG family.</text>
</comment>
<evidence type="ECO:0000256" key="4">
    <source>
        <dbReference type="ARBA" id="ARBA00011245"/>
    </source>
</evidence>